<dbReference type="STRING" id="3821.A0A151QXT7"/>
<evidence type="ECO:0000313" key="2">
    <source>
        <dbReference type="Proteomes" id="UP000075243"/>
    </source>
</evidence>
<organism evidence="1 2">
    <name type="scientific">Cajanus cajan</name>
    <name type="common">Pigeon pea</name>
    <name type="synonym">Cajanus indicus</name>
    <dbReference type="NCBI Taxonomy" id="3821"/>
    <lineage>
        <taxon>Eukaryota</taxon>
        <taxon>Viridiplantae</taxon>
        <taxon>Streptophyta</taxon>
        <taxon>Embryophyta</taxon>
        <taxon>Tracheophyta</taxon>
        <taxon>Spermatophyta</taxon>
        <taxon>Magnoliopsida</taxon>
        <taxon>eudicotyledons</taxon>
        <taxon>Gunneridae</taxon>
        <taxon>Pentapetalae</taxon>
        <taxon>rosids</taxon>
        <taxon>fabids</taxon>
        <taxon>Fabales</taxon>
        <taxon>Fabaceae</taxon>
        <taxon>Papilionoideae</taxon>
        <taxon>50 kb inversion clade</taxon>
        <taxon>NPAAA clade</taxon>
        <taxon>indigoferoid/millettioid clade</taxon>
        <taxon>Phaseoleae</taxon>
        <taxon>Cajanus</taxon>
    </lineage>
</organism>
<sequence length="69" mass="7735">MFYCLGFNPKWIGLIKECLNTTCLSVLVNGSPTDKFPMKRGLRQGDPLALFLFMVVVEGLSGLIREVEK</sequence>
<name>A0A151QXT7_CAJCA</name>
<dbReference type="AlphaFoldDB" id="A0A151QXT7"/>
<dbReference type="Gramene" id="C.cajan_40085.t">
    <property type="protein sequence ID" value="C.cajan_40085.t.cds1"/>
    <property type="gene ID" value="C.cajan_40085"/>
</dbReference>
<reference evidence="1" key="1">
    <citation type="journal article" date="2012" name="Nat. Biotechnol.">
        <title>Draft genome sequence of pigeonpea (Cajanus cajan), an orphan legume crop of resource-poor farmers.</title>
        <authorList>
            <person name="Varshney R.K."/>
            <person name="Chen W."/>
            <person name="Li Y."/>
            <person name="Bharti A.K."/>
            <person name="Saxena R.K."/>
            <person name="Schlueter J.A."/>
            <person name="Donoghue M.T."/>
            <person name="Azam S."/>
            <person name="Fan G."/>
            <person name="Whaley A.M."/>
            <person name="Farmer A.D."/>
            <person name="Sheridan J."/>
            <person name="Iwata A."/>
            <person name="Tuteja R."/>
            <person name="Penmetsa R.V."/>
            <person name="Wu W."/>
            <person name="Upadhyaya H.D."/>
            <person name="Yang S.P."/>
            <person name="Shah T."/>
            <person name="Saxena K.B."/>
            <person name="Michael T."/>
            <person name="McCombie W.R."/>
            <person name="Yang B."/>
            <person name="Zhang G."/>
            <person name="Yang H."/>
            <person name="Wang J."/>
            <person name="Spillane C."/>
            <person name="Cook D.R."/>
            <person name="May G.D."/>
            <person name="Xu X."/>
            <person name="Jackson S.A."/>
        </authorList>
    </citation>
    <scope>NUCLEOTIDE SEQUENCE [LARGE SCALE GENOMIC DNA]</scope>
</reference>
<proteinExistence type="predicted"/>
<keyword evidence="2" id="KW-1185">Reference proteome</keyword>
<accession>A0A151QXT7</accession>
<dbReference type="EMBL" id="KQ484435">
    <property type="protein sequence ID" value="KYP35151.1"/>
    <property type="molecule type" value="Genomic_DNA"/>
</dbReference>
<dbReference type="Proteomes" id="UP000075243">
    <property type="component" value="Unassembled WGS sequence"/>
</dbReference>
<gene>
    <name evidence="1" type="ORF">KK1_043821</name>
</gene>
<dbReference type="OMA" id="FNERWIM"/>
<protein>
    <submittedName>
        <fullName evidence="1">Uncharacterized protein</fullName>
    </submittedName>
</protein>
<evidence type="ECO:0000313" key="1">
    <source>
        <dbReference type="EMBL" id="KYP35151.1"/>
    </source>
</evidence>